<dbReference type="Gene3D" id="1.10.10.160">
    <property type="match status" value="1"/>
</dbReference>
<accession>A0ABS5U7S1</accession>
<dbReference type="EMBL" id="JAHDYS010000006">
    <property type="protein sequence ID" value="MBT1071707.1"/>
    <property type="molecule type" value="Genomic_DNA"/>
</dbReference>
<dbReference type="PROSITE" id="PS51217">
    <property type="entry name" value="UVRD_HELICASE_CTER"/>
    <property type="match status" value="1"/>
</dbReference>
<evidence type="ECO:0000256" key="3">
    <source>
        <dbReference type="ARBA" id="ARBA00022801"/>
    </source>
</evidence>
<gene>
    <name evidence="13" type="ORF">KJB30_07930</name>
</gene>
<comment type="catalytic activity">
    <reaction evidence="9">
        <text>ATP + H2O = ADP + phosphate + H(+)</text>
        <dbReference type="Rhea" id="RHEA:13065"/>
        <dbReference type="ChEBI" id="CHEBI:15377"/>
        <dbReference type="ChEBI" id="CHEBI:15378"/>
        <dbReference type="ChEBI" id="CHEBI:30616"/>
        <dbReference type="ChEBI" id="CHEBI:43474"/>
        <dbReference type="ChEBI" id="CHEBI:456216"/>
        <dbReference type="EC" id="5.6.2.4"/>
    </reaction>
</comment>
<evidence type="ECO:0000313" key="14">
    <source>
        <dbReference type="Proteomes" id="UP000784128"/>
    </source>
</evidence>
<dbReference type="Pfam" id="PF00580">
    <property type="entry name" value="UvrD-helicase"/>
    <property type="match status" value="1"/>
</dbReference>
<keyword evidence="14" id="KW-1185">Reference proteome</keyword>
<evidence type="ECO:0000256" key="9">
    <source>
        <dbReference type="ARBA" id="ARBA00048988"/>
    </source>
</evidence>
<feature type="binding site" evidence="10">
    <location>
        <begin position="23"/>
        <end position="30"/>
    </location>
    <ligand>
        <name>ATP</name>
        <dbReference type="ChEBI" id="CHEBI:30616"/>
    </ligand>
</feature>
<dbReference type="RefSeq" id="WP_214297771.1">
    <property type="nucleotide sequence ID" value="NZ_JAHDYS010000006.1"/>
</dbReference>
<organism evidence="13 14">
    <name type="scientific">Pelotalea chapellei</name>
    <dbReference type="NCBI Taxonomy" id="44671"/>
    <lineage>
        <taxon>Bacteria</taxon>
        <taxon>Pseudomonadati</taxon>
        <taxon>Thermodesulfobacteriota</taxon>
        <taxon>Desulfuromonadia</taxon>
        <taxon>Geobacterales</taxon>
        <taxon>Geobacteraceae</taxon>
        <taxon>Pelotalea</taxon>
    </lineage>
</organism>
<name>A0ABS5U7S1_9BACT</name>
<dbReference type="InterPro" id="IPR027417">
    <property type="entry name" value="P-loop_NTPase"/>
</dbReference>
<dbReference type="SUPFAM" id="SSF52540">
    <property type="entry name" value="P-loop containing nucleoside triphosphate hydrolases"/>
    <property type="match status" value="1"/>
</dbReference>
<dbReference type="PANTHER" id="PTHR11070">
    <property type="entry name" value="UVRD / RECB / PCRA DNA HELICASE FAMILY MEMBER"/>
    <property type="match status" value="1"/>
</dbReference>
<evidence type="ECO:0000256" key="4">
    <source>
        <dbReference type="ARBA" id="ARBA00022806"/>
    </source>
</evidence>
<dbReference type="CDD" id="cd17932">
    <property type="entry name" value="DEXQc_UvrD"/>
    <property type="match status" value="1"/>
</dbReference>
<comment type="caution">
    <text evidence="13">The sequence shown here is derived from an EMBL/GenBank/DDBJ whole genome shotgun (WGS) entry which is preliminary data.</text>
</comment>
<evidence type="ECO:0000256" key="10">
    <source>
        <dbReference type="PROSITE-ProRule" id="PRU00560"/>
    </source>
</evidence>
<evidence type="ECO:0000256" key="5">
    <source>
        <dbReference type="ARBA" id="ARBA00022840"/>
    </source>
</evidence>
<evidence type="ECO:0000259" key="11">
    <source>
        <dbReference type="PROSITE" id="PS51198"/>
    </source>
</evidence>
<keyword evidence="4 10" id="KW-0347">Helicase</keyword>
<dbReference type="Proteomes" id="UP000784128">
    <property type="component" value="Unassembled WGS sequence"/>
</dbReference>
<dbReference type="InterPro" id="IPR014017">
    <property type="entry name" value="DNA_helicase_UvrD-like_C"/>
</dbReference>
<evidence type="ECO:0000256" key="6">
    <source>
        <dbReference type="ARBA" id="ARBA00023235"/>
    </source>
</evidence>
<dbReference type="Gene3D" id="3.40.50.300">
    <property type="entry name" value="P-loop containing nucleotide triphosphate hydrolases"/>
    <property type="match status" value="2"/>
</dbReference>
<keyword evidence="5 10" id="KW-0067">ATP-binding</keyword>
<feature type="domain" description="UvrD-like helicase C-terminal" evidence="12">
    <location>
        <begin position="282"/>
        <end position="564"/>
    </location>
</feature>
<dbReference type="Pfam" id="PF13361">
    <property type="entry name" value="UvrD_C"/>
    <property type="match status" value="1"/>
</dbReference>
<proteinExistence type="inferred from homology"/>
<keyword evidence="2 10" id="KW-0547">Nucleotide-binding</keyword>
<dbReference type="InterPro" id="IPR000212">
    <property type="entry name" value="DNA_helicase_UvrD/REP"/>
</dbReference>
<evidence type="ECO:0000256" key="8">
    <source>
        <dbReference type="ARBA" id="ARBA00034808"/>
    </source>
</evidence>
<dbReference type="PROSITE" id="PS51198">
    <property type="entry name" value="UVRD_HELICASE_ATP_BIND"/>
    <property type="match status" value="1"/>
</dbReference>
<dbReference type="InterPro" id="IPR013986">
    <property type="entry name" value="DExx_box_DNA_helicase_dom_sf"/>
</dbReference>
<comment type="similarity">
    <text evidence="1">Belongs to the helicase family. UvrD subfamily.</text>
</comment>
<dbReference type="PANTHER" id="PTHR11070:SF64">
    <property type="entry name" value="ATP-DEPENDENT DNA HELICASE REP"/>
    <property type="match status" value="1"/>
</dbReference>
<dbReference type="EC" id="5.6.2.4" evidence="8"/>
<dbReference type="Gene3D" id="1.10.486.10">
    <property type="entry name" value="PCRA, domain 4"/>
    <property type="match status" value="1"/>
</dbReference>
<evidence type="ECO:0000259" key="12">
    <source>
        <dbReference type="PROSITE" id="PS51217"/>
    </source>
</evidence>
<comment type="catalytic activity">
    <reaction evidence="7">
        <text>Couples ATP hydrolysis with the unwinding of duplex DNA by translocating in the 3'-5' direction.</text>
        <dbReference type="EC" id="5.6.2.4"/>
    </reaction>
</comment>
<evidence type="ECO:0000256" key="7">
    <source>
        <dbReference type="ARBA" id="ARBA00034617"/>
    </source>
</evidence>
<keyword evidence="3 10" id="KW-0378">Hydrolase</keyword>
<dbReference type="CDD" id="cd18807">
    <property type="entry name" value="SF1_C_UvrD"/>
    <property type="match status" value="1"/>
</dbReference>
<reference evidence="13 14" key="1">
    <citation type="submission" date="2021-05" db="EMBL/GenBank/DDBJ databases">
        <title>The draft genome of Geobacter chapellei DSM 13688.</title>
        <authorList>
            <person name="Xu Z."/>
            <person name="Masuda Y."/>
            <person name="Itoh H."/>
            <person name="Senoo K."/>
        </authorList>
    </citation>
    <scope>NUCLEOTIDE SEQUENCE [LARGE SCALE GENOMIC DNA]</scope>
    <source>
        <strain evidence="13 14">DSM 13688</strain>
    </source>
</reference>
<sequence length="669" mass="75740">MKKLNPPQQQAVQNTEGPLLLLAGAGSGKTQVITTRIVHLLKDKRIPADNILAVTFTNKAAREMKERVSNMAGKMAGGIVISTFHSLGVRILRRDIRALGFKPNFSIYSSSDQAGVLRQAMREKDIDPKQCNPDTILWRISGAKNRLIGPQEFKPLSDDRIELATAAIYPRYQELLKGFNAIDFDDIIMLSVKLLQSNTAILNHWQERFQYIMVDEYQDTNASQYLLISLLAKKHGNLCVVGDDDQSIYGWRGAEVQNILNFENDHANCRVIKLEQNYRSTSAILEAANSVIKNNPVRTDKALWSAVGKGREIDLIVAASEEDEAEQVVEGMLMEQFKGNLSWSDMAVLYRSNAQSRAFEERLRQERIPYVVIGGQQFYERKEVKDAIAYLKVIDNPSDEASLLRIINFPRRGIGDGTLLHLNQWSMEHEVPLFEALGRVREIDGISESSKKAVAGFHEMMAGVIEGFNTRYGMGAQVNALFNRLRIEDELYRTLNDAAQARKRIENIEQVVNSLAIYEEQNPRGTLSTFLERISLMDEDKPSEDSKEHGLNAVTLMSLHSSKGLEFNHVWLVGMEEDLLPHKRSIEEDPTVAEERRLCYVGITRARRHLTISRCQTRRKYGATEQRTPSRFLDEIPEHLLITISSDTGDKEDKAVDLAADFFSRMLGE</sequence>
<evidence type="ECO:0000256" key="2">
    <source>
        <dbReference type="ARBA" id="ARBA00022741"/>
    </source>
</evidence>
<dbReference type="InterPro" id="IPR014016">
    <property type="entry name" value="UvrD-like_ATP-bd"/>
</dbReference>
<evidence type="ECO:0000313" key="13">
    <source>
        <dbReference type="EMBL" id="MBT1071707.1"/>
    </source>
</evidence>
<evidence type="ECO:0000256" key="1">
    <source>
        <dbReference type="ARBA" id="ARBA00009922"/>
    </source>
</evidence>
<feature type="domain" description="UvrD-like helicase ATP-binding" evidence="11">
    <location>
        <begin position="2"/>
        <end position="281"/>
    </location>
</feature>
<protein>
    <recommendedName>
        <fullName evidence="8">DNA 3'-5' helicase</fullName>
        <ecNumber evidence="8">5.6.2.4</ecNumber>
    </recommendedName>
</protein>
<keyword evidence="6" id="KW-0413">Isomerase</keyword>